<dbReference type="Gene3D" id="3.40.190.10">
    <property type="entry name" value="Periplasmic binding protein-like II"/>
    <property type="match status" value="1"/>
</dbReference>
<evidence type="ECO:0000313" key="7">
    <source>
        <dbReference type="Proteomes" id="UP000318102"/>
    </source>
</evidence>
<dbReference type="InterPro" id="IPR050490">
    <property type="entry name" value="Bact_solute-bd_prot1"/>
</dbReference>
<sequence>MINLLFTYKRSFCTFIVLSMLLSGCLIIPDKPQQQAEKVKLKVLVEREYQFWNDYAKIYSMQYPNVEFELINREEIGMDYTEPLDNEALQQLTQTYKPDIIILSTPQYKQLASQGLLESIEHLIKKDEFDVQNILPSITEELRLKGGGQLYGLAPYFKTEALLYNADLFKKYGIEPPHHQMTWEQVLQLAHQMELASNDSVDGLSISYQEQLGKLIVQMGRTNQLAFLDKATGQPRLNTPEWKQLFEEAIQAYLKGGVYSPKEEPSYYFKTLEGNVAMERVSDFASFLSESSRAFEDQNKRFSWSMVTMPVHSSNPDIASGMQITSIWSISRTSAHKQAAWEFIKYFNSDVMAKSQTYLTYYGISTRTAYIKAIPSKELEALTKLKPNPNQPSAAEHYAAWNLEALINEKIEQITANPSTLHETILNLQHQLTEKMTEYYVTEKNNSNR</sequence>
<dbReference type="PANTHER" id="PTHR43649">
    <property type="entry name" value="ARABINOSE-BINDING PROTEIN-RELATED"/>
    <property type="match status" value="1"/>
</dbReference>
<keyword evidence="5" id="KW-0449">Lipoprotein</keyword>
<keyword evidence="7" id="KW-1185">Reference proteome</keyword>
<evidence type="ECO:0000256" key="1">
    <source>
        <dbReference type="ARBA" id="ARBA00022475"/>
    </source>
</evidence>
<evidence type="ECO:0000256" key="2">
    <source>
        <dbReference type="ARBA" id="ARBA00022729"/>
    </source>
</evidence>
<keyword evidence="2" id="KW-0732">Signal</keyword>
<dbReference type="SUPFAM" id="SSF53850">
    <property type="entry name" value="Periplasmic binding protein-like II"/>
    <property type="match status" value="1"/>
</dbReference>
<dbReference type="InterPro" id="IPR006059">
    <property type="entry name" value="SBP"/>
</dbReference>
<dbReference type="OrthoDB" id="9808332at2"/>
<evidence type="ECO:0000256" key="5">
    <source>
        <dbReference type="ARBA" id="ARBA00023288"/>
    </source>
</evidence>
<keyword evidence="4" id="KW-0564">Palmitate</keyword>
<protein>
    <submittedName>
        <fullName evidence="6">Extracellular solute-binding protein</fullName>
    </submittedName>
</protein>
<evidence type="ECO:0000256" key="4">
    <source>
        <dbReference type="ARBA" id="ARBA00023139"/>
    </source>
</evidence>
<accession>A0A559IHC5</accession>
<proteinExistence type="predicted"/>
<evidence type="ECO:0000256" key="3">
    <source>
        <dbReference type="ARBA" id="ARBA00023136"/>
    </source>
</evidence>
<dbReference type="Proteomes" id="UP000318102">
    <property type="component" value="Unassembled WGS sequence"/>
</dbReference>
<name>A0A559IHC5_9BACL</name>
<dbReference type="PANTHER" id="PTHR43649:SF33">
    <property type="entry name" value="POLYGALACTURONAN_RHAMNOGALACTURONAN-BINDING PROTEIN YTCQ"/>
    <property type="match status" value="1"/>
</dbReference>
<keyword evidence="1" id="KW-1003">Cell membrane</keyword>
<dbReference type="Pfam" id="PF01547">
    <property type="entry name" value="SBP_bac_1"/>
    <property type="match status" value="1"/>
</dbReference>
<gene>
    <name evidence="6" type="ORF">FPZ44_23235</name>
</gene>
<organism evidence="6 7">
    <name type="scientific">Paenibacillus agilis</name>
    <dbReference type="NCBI Taxonomy" id="3020863"/>
    <lineage>
        <taxon>Bacteria</taxon>
        <taxon>Bacillati</taxon>
        <taxon>Bacillota</taxon>
        <taxon>Bacilli</taxon>
        <taxon>Bacillales</taxon>
        <taxon>Paenibacillaceae</taxon>
        <taxon>Paenibacillus</taxon>
    </lineage>
</organism>
<comment type="caution">
    <text evidence="6">The sequence shown here is derived from an EMBL/GenBank/DDBJ whole genome shotgun (WGS) entry which is preliminary data.</text>
</comment>
<evidence type="ECO:0000313" key="6">
    <source>
        <dbReference type="EMBL" id="TVX86833.1"/>
    </source>
</evidence>
<dbReference type="AlphaFoldDB" id="A0A559IHC5"/>
<dbReference type="EMBL" id="VNJK01000005">
    <property type="protein sequence ID" value="TVX86833.1"/>
    <property type="molecule type" value="Genomic_DNA"/>
</dbReference>
<dbReference type="RefSeq" id="WP_144994465.1">
    <property type="nucleotide sequence ID" value="NZ_VNJK01000005.1"/>
</dbReference>
<reference evidence="6 7" key="1">
    <citation type="submission" date="2019-07" db="EMBL/GenBank/DDBJ databases">
        <authorList>
            <person name="Kim J."/>
        </authorList>
    </citation>
    <scope>NUCLEOTIDE SEQUENCE [LARGE SCALE GENOMIC DNA]</scope>
    <source>
        <strain evidence="6 7">N4</strain>
    </source>
</reference>
<keyword evidence="3" id="KW-0472">Membrane</keyword>